<gene>
    <name evidence="2" type="ORF">Lalb_Chr07g0190991</name>
</gene>
<feature type="domain" description="DCD" evidence="1">
    <location>
        <begin position="1"/>
        <end position="52"/>
    </location>
</feature>
<keyword evidence="3" id="KW-1185">Reference proteome</keyword>
<dbReference type="PANTHER" id="PTHR46034:SF7">
    <property type="entry name" value="INFLUENZA VIRUS NS1A-BINDING PROTEIN"/>
    <property type="match status" value="1"/>
</dbReference>
<dbReference type="Pfam" id="PF10539">
    <property type="entry name" value="Dev_Cell_Death"/>
    <property type="match status" value="1"/>
</dbReference>
<dbReference type="PANTHER" id="PTHR46034">
    <property type="match status" value="1"/>
</dbReference>
<accession>A0A6A4QAH5</accession>
<dbReference type="InterPro" id="IPR013989">
    <property type="entry name" value="Dev_and_cell_death_domain"/>
</dbReference>
<evidence type="ECO:0000313" key="3">
    <source>
        <dbReference type="Proteomes" id="UP000447434"/>
    </source>
</evidence>
<dbReference type="GO" id="GO:0034976">
    <property type="term" value="P:response to endoplasmic reticulum stress"/>
    <property type="evidence" value="ECO:0007669"/>
    <property type="project" value="InterPro"/>
</dbReference>
<protein>
    <submittedName>
        <fullName evidence="2">Putative development/cell death domain-containing protein</fullName>
    </submittedName>
</protein>
<name>A0A6A4QAH5_LUPAL</name>
<dbReference type="SMART" id="SM00767">
    <property type="entry name" value="DCD"/>
    <property type="match status" value="1"/>
</dbReference>
<evidence type="ECO:0000259" key="1">
    <source>
        <dbReference type="PROSITE" id="PS51222"/>
    </source>
</evidence>
<dbReference type="Proteomes" id="UP000447434">
    <property type="component" value="Chromosome 7"/>
</dbReference>
<reference evidence="3" key="1">
    <citation type="journal article" date="2020" name="Nat. Commun.">
        <title>Genome sequence of the cluster root forming white lupin.</title>
        <authorList>
            <person name="Hufnagel B."/>
            <person name="Marques A."/>
            <person name="Soriano A."/>
            <person name="Marques L."/>
            <person name="Divol F."/>
            <person name="Doumas P."/>
            <person name="Sallet E."/>
            <person name="Mancinotti D."/>
            <person name="Carrere S."/>
            <person name="Marande W."/>
            <person name="Arribat S."/>
            <person name="Keller J."/>
            <person name="Huneau C."/>
            <person name="Blein T."/>
            <person name="Aime D."/>
            <person name="Laguerre M."/>
            <person name="Taylor J."/>
            <person name="Schubert V."/>
            <person name="Nelson M."/>
            <person name="Geu-Flores F."/>
            <person name="Crespi M."/>
            <person name="Gallardo-Guerrero K."/>
            <person name="Delaux P.-M."/>
            <person name="Salse J."/>
            <person name="Berges H."/>
            <person name="Guyot R."/>
            <person name="Gouzy J."/>
            <person name="Peret B."/>
        </authorList>
    </citation>
    <scope>NUCLEOTIDE SEQUENCE [LARGE SCALE GENOMIC DNA]</scope>
    <source>
        <strain evidence="3">cv. Amiga</strain>
    </source>
</reference>
<proteinExistence type="predicted"/>
<dbReference type="InterPro" id="IPR044832">
    <property type="entry name" value="NRP-like"/>
</dbReference>
<comment type="caution">
    <text evidence="2">The sequence shown here is derived from an EMBL/GenBank/DDBJ whole genome shotgun (WGS) entry which is preliminary data.</text>
</comment>
<organism evidence="2 3">
    <name type="scientific">Lupinus albus</name>
    <name type="common">White lupine</name>
    <name type="synonym">Lupinus termis</name>
    <dbReference type="NCBI Taxonomy" id="3870"/>
    <lineage>
        <taxon>Eukaryota</taxon>
        <taxon>Viridiplantae</taxon>
        <taxon>Streptophyta</taxon>
        <taxon>Embryophyta</taxon>
        <taxon>Tracheophyta</taxon>
        <taxon>Spermatophyta</taxon>
        <taxon>Magnoliopsida</taxon>
        <taxon>eudicotyledons</taxon>
        <taxon>Gunneridae</taxon>
        <taxon>Pentapetalae</taxon>
        <taxon>rosids</taxon>
        <taxon>fabids</taxon>
        <taxon>Fabales</taxon>
        <taxon>Fabaceae</taxon>
        <taxon>Papilionoideae</taxon>
        <taxon>50 kb inversion clade</taxon>
        <taxon>genistoids sensu lato</taxon>
        <taxon>core genistoids</taxon>
        <taxon>Genisteae</taxon>
        <taxon>Lupinus</taxon>
    </lineage>
</organism>
<dbReference type="PROSITE" id="PS51222">
    <property type="entry name" value="DCD"/>
    <property type="match status" value="1"/>
</dbReference>
<evidence type="ECO:0000313" key="2">
    <source>
        <dbReference type="EMBL" id="KAE9610841.1"/>
    </source>
</evidence>
<sequence length="189" mass="22256">MFKVQMRVRLQCQTLPEDKFAQVIADNYFSHNHFWFELDHRQTNRLISLLVSVAFAPGISVPRYPMKRRNASESLPMKTLTVVKEENRDEKRLIYEKLKEFALSRESEDHSLPKIANGNPGQYSMCSVEKLMQEVQELMAFKKIQTQKNCYLEQKLVHFTIYILWYLSVVSSSLEPLSIWMACIKIYTP</sequence>
<dbReference type="AlphaFoldDB" id="A0A6A4QAH5"/>
<dbReference type="EMBL" id="WOCE01000007">
    <property type="protein sequence ID" value="KAE9610841.1"/>
    <property type="molecule type" value="Genomic_DNA"/>
</dbReference>
<dbReference type="OrthoDB" id="10660349at2759"/>